<dbReference type="EMBL" id="JOKH01000001">
    <property type="protein sequence ID" value="KEQ18636.1"/>
    <property type="molecule type" value="Genomic_DNA"/>
</dbReference>
<accession>A0A081NJL3</accession>
<gene>
    <name evidence="7" type="ORF">GZ78_00430</name>
</gene>
<dbReference type="SUPFAM" id="SSF53850">
    <property type="entry name" value="Periplasmic binding protein-like II"/>
    <property type="match status" value="1"/>
</dbReference>
<keyword evidence="3" id="KW-0732">Signal</keyword>
<evidence type="ECO:0000256" key="1">
    <source>
        <dbReference type="ARBA" id="ARBA00004196"/>
    </source>
</evidence>
<feature type="domain" description="Ionotropic glutamate receptor C-terminal" evidence="6">
    <location>
        <begin position="28"/>
        <end position="248"/>
    </location>
</feature>
<dbReference type="InterPro" id="IPR001638">
    <property type="entry name" value="Solute-binding_3/MltF_N"/>
</dbReference>
<dbReference type="Gene3D" id="3.40.190.10">
    <property type="entry name" value="Periplasmic binding protein-like II"/>
    <property type="match status" value="2"/>
</dbReference>
<sequence>MLAASVILAGCSDDKPAQAQNDEVNTSVVKVGMSGTYYPFTFMEQGELKGFEIDLWNEIGNRLNKDIEFVTAPFSGLFGMLEAGQLNTISNQITLTEARAERYAFSEPYVYDGAQIAVHQDNNDIKSVDDLAGKKVAVNLGSNFEAILRQHDPEKTINVVTYDTGIEQDVVLKRSDAFVMDRVSVMALIEKSELPLKLAGKPIEILKNAMPFINDETGRALRDQVNSALDAMREDGTLATISSKWFGDDITAKPAG</sequence>
<comment type="caution">
    <text evidence="7">The sequence shown here is derived from an EMBL/GenBank/DDBJ whole genome shotgun (WGS) entry which is preliminary data.</text>
</comment>
<evidence type="ECO:0000256" key="3">
    <source>
        <dbReference type="ARBA" id="ARBA00022729"/>
    </source>
</evidence>
<evidence type="ECO:0000313" key="8">
    <source>
        <dbReference type="Proteomes" id="UP000028073"/>
    </source>
</evidence>
<dbReference type="eggNOG" id="COG0834">
    <property type="taxonomic scope" value="Bacteria"/>
</dbReference>
<evidence type="ECO:0000313" key="7">
    <source>
        <dbReference type="EMBL" id="KEQ18636.1"/>
    </source>
</evidence>
<comment type="subcellular location">
    <subcellularLocation>
        <location evidence="1">Cell envelope</location>
    </subcellularLocation>
</comment>
<evidence type="ECO:0000259" key="6">
    <source>
        <dbReference type="SMART" id="SM00079"/>
    </source>
</evidence>
<dbReference type="InterPro" id="IPR001320">
    <property type="entry name" value="Iontro_rcpt_C"/>
</dbReference>
<dbReference type="GO" id="GO:0030313">
    <property type="term" value="C:cell envelope"/>
    <property type="evidence" value="ECO:0007669"/>
    <property type="project" value="UniProtKB-SubCell"/>
</dbReference>
<dbReference type="GO" id="GO:0015276">
    <property type="term" value="F:ligand-gated monoatomic ion channel activity"/>
    <property type="evidence" value="ECO:0007669"/>
    <property type="project" value="InterPro"/>
</dbReference>
<dbReference type="Pfam" id="PF00497">
    <property type="entry name" value="SBP_bac_3"/>
    <property type="match status" value="1"/>
</dbReference>
<dbReference type="GO" id="GO:0016020">
    <property type="term" value="C:membrane"/>
    <property type="evidence" value="ECO:0007669"/>
    <property type="project" value="InterPro"/>
</dbReference>
<organism evidence="7 8">
    <name type="scientific">Endozoicomonas numazuensis</name>
    <dbReference type="NCBI Taxonomy" id="1137799"/>
    <lineage>
        <taxon>Bacteria</taxon>
        <taxon>Pseudomonadati</taxon>
        <taxon>Pseudomonadota</taxon>
        <taxon>Gammaproteobacteria</taxon>
        <taxon>Oceanospirillales</taxon>
        <taxon>Endozoicomonadaceae</taxon>
        <taxon>Endozoicomonas</taxon>
    </lineage>
</organism>
<keyword evidence="8" id="KW-1185">Reference proteome</keyword>
<dbReference type="AlphaFoldDB" id="A0A081NJL3"/>
<dbReference type="InterPro" id="IPR018313">
    <property type="entry name" value="SBP_3_CS"/>
</dbReference>
<dbReference type="SMART" id="SM00062">
    <property type="entry name" value="PBPb"/>
    <property type="match status" value="1"/>
</dbReference>
<reference evidence="7 8" key="1">
    <citation type="submission" date="2014-06" db="EMBL/GenBank/DDBJ databases">
        <title>Whole Genome Sequences of Three Symbiotic Endozoicomonas Bacteria.</title>
        <authorList>
            <person name="Neave M.J."/>
            <person name="Apprill A."/>
            <person name="Voolstra C.R."/>
        </authorList>
    </citation>
    <scope>NUCLEOTIDE SEQUENCE [LARGE SCALE GENOMIC DNA]</scope>
    <source>
        <strain evidence="7 8">DSM 25634</strain>
    </source>
</reference>
<dbReference type="Proteomes" id="UP000028073">
    <property type="component" value="Unassembled WGS sequence"/>
</dbReference>
<dbReference type="PANTHER" id="PTHR35936">
    <property type="entry name" value="MEMBRANE-BOUND LYTIC MUREIN TRANSGLYCOSYLASE F"/>
    <property type="match status" value="1"/>
</dbReference>
<dbReference type="PANTHER" id="PTHR35936:SF19">
    <property type="entry name" value="AMINO-ACID-BINDING PROTEIN YXEM-RELATED"/>
    <property type="match status" value="1"/>
</dbReference>
<protein>
    <submittedName>
        <fullName evidence="7">Amino acid ABC transporter substrate-binding protein</fullName>
    </submittedName>
</protein>
<evidence type="ECO:0000259" key="5">
    <source>
        <dbReference type="SMART" id="SM00062"/>
    </source>
</evidence>
<proteinExistence type="inferred from homology"/>
<comment type="similarity">
    <text evidence="2 4">Belongs to the bacterial solute-binding protein 3 family.</text>
</comment>
<name>A0A081NJL3_9GAMM</name>
<evidence type="ECO:0000256" key="4">
    <source>
        <dbReference type="RuleBase" id="RU003744"/>
    </source>
</evidence>
<feature type="domain" description="Solute-binding protein family 3/N-terminal" evidence="5">
    <location>
        <begin position="28"/>
        <end position="249"/>
    </location>
</feature>
<dbReference type="PROSITE" id="PS01039">
    <property type="entry name" value="SBP_BACTERIAL_3"/>
    <property type="match status" value="1"/>
</dbReference>
<evidence type="ECO:0000256" key="2">
    <source>
        <dbReference type="ARBA" id="ARBA00010333"/>
    </source>
</evidence>
<dbReference type="CDD" id="cd13709">
    <property type="entry name" value="PBP2_YxeM"/>
    <property type="match status" value="1"/>
</dbReference>
<dbReference type="SMART" id="SM00079">
    <property type="entry name" value="PBPe"/>
    <property type="match status" value="1"/>
</dbReference>
<dbReference type="STRING" id="1137799.GZ78_00430"/>